<organism evidence="3 4">
    <name type="scientific">Mytilus edulis</name>
    <name type="common">Blue mussel</name>
    <dbReference type="NCBI Taxonomy" id="6550"/>
    <lineage>
        <taxon>Eukaryota</taxon>
        <taxon>Metazoa</taxon>
        <taxon>Spiralia</taxon>
        <taxon>Lophotrochozoa</taxon>
        <taxon>Mollusca</taxon>
        <taxon>Bivalvia</taxon>
        <taxon>Autobranchia</taxon>
        <taxon>Pteriomorphia</taxon>
        <taxon>Mytilida</taxon>
        <taxon>Mytiloidea</taxon>
        <taxon>Mytilidae</taxon>
        <taxon>Mytilinae</taxon>
        <taxon>Mytilus</taxon>
    </lineage>
</organism>
<sequence>MRTSKPSIFNYGLKGLDSATIDSVEDANCKKIISRIQDADNPEHLMEDESVINVLETAGICTILNAKTKYTIVRSLILSNSEILRKQPMLDAFWEGTECVGLKTLLQNKQGQLERILCHRCDKPPKISAEILMEWWMSAHLEELAVMLGINLRMLLKTLKVLCMIVKVCVFTSADIQLNFVVLNLVVARIYGMCTYDGGVVKVDDVLRFITGCSSVPPGGFDARFSIGFTEERKYPTVSTCTFEVVLPLHLKNYNTFKDIMIESIVSGPGFGQI</sequence>
<evidence type="ECO:0000259" key="2">
    <source>
        <dbReference type="Pfam" id="PF00632"/>
    </source>
</evidence>
<dbReference type="SUPFAM" id="SSF56204">
    <property type="entry name" value="Hect, E3 ligase catalytic domain"/>
    <property type="match status" value="1"/>
</dbReference>
<dbReference type="Gene3D" id="3.30.2410.10">
    <property type="entry name" value="Hect, E3 ligase catalytic domain"/>
    <property type="match status" value="1"/>
</dbReference>
<dbReference type="InterPro" id="IPR035983">
    <property type="entry name" value="Hect_E3_ubiquitin_ligase"/>
</dbReference>
<name>A0A8S3RN74_MYTED</name>
<reference evidence="3" key="1">
    <citation type="submission" date="2021-03" db="EMBL/GenBank/DDBJ databases">
        <authorList>
            <person name="Bekaert M."/>
        </authorList>
    </citation>
    <scope>NUCLEOTIDE SEQUENCE</scope>
</reference>
<evidence type="ECO:0000313" key="3">
    <source>
        <dbReference type="EMBL" id="CAG2210931.1"/>
    </source>
</evidence>
<dbReference type="AlphaFoldDB" id="A0A8S3RN74"/>
<proteinExistence type="predicted"/>
<feature type="domain" description="HECT" evidence="2">
    <location>
        <begin position="205"/>
        <end position="269"/>
    </location>
</feature>
<dbReference type="Proteomes" id="UP000683360">
    <property type="component" value="Unassembled WGS sequence"/>
</dbReference>
<dbReference type="OrthoDB" id="5971299at2759"/>
<gene>
    <name evidence="3" type="ORF">MEDL_24992</name>
</gene>
<evidence type="ECO:0000256" key="1">
    <source>
        <dbReference type="ARBA" id="ARBA00022786"/>
    </source>
</evidence>
<keyword evidence="1" id="KW-0833">Ubl conjugation pathway</keyword>
<protein>
    <recommendedName>
        <fullName evidence="2">HECT domain-containing protein</fullName>
    </recommendedName>
</protein>
<dbReference type="InterPro" id="IPR000569">
    <property type="entry name" value="HECT_dom"/>
</dbReference>
<keyword evidence="4" id="KW-1185">Reference proteome</keyword>
<accession>A0A8S3RN74</accession>
<dbReference type="EMBL" id="CAJPWZ010001248">
    <property type="protein sequence ID" value="CAG2210931.1"/>
    <property type="molecule type" value="Genomic_DNA"/>
</dbReference>
<evidence type="ECO:0000313" key="4">
    <source>
        <dbReference type="Proteomes" id="UP000683360"/>
    </source>
</evidence>
<comment type="caution">
    <text evidence="3">The sequence shown here is derived from an EMBL/GenBank/DDBJ whole genome shotgun (WGS) entry which is preliminary data.</text>
</comment>
<dbReference type="Pfam" id="PF00632">
    <property type="entry name" value="HECT"/>
    <property type="match status" value="1"/>
</dbReference>
<dbReference type="GO" id="GO:0004842">
    <property type="term" value="F:ubiquitin-protein transferase activity"/>
    <property type="evidence" value="ECO:0007669"/>
    <property type="project" value="InterPro"/>
</dbReference>